<accession>A0ACC2HCT4</accession>
<comment type="caution">
    <text evidence="1">The sequence shown here is derived from an EMBL/GenBank/DDBJ whole genome shotgun (WGS) entry which is preliminary data.</text>
</comment>
<reference evidence="1" key="1">
    <citation type="submission" date="2021-05" db="EMBL/GenBank/DDBJ databases">
        <authorList>
            <person name="Pan Q."/>
            <person name="Jouanno E."/>
            <person name="Zahm M."/>
            <person name="Klopp C."/>
            <person name="Cabau C."/>
            <person name="Louis A."/>
            <person name="Berthelot C."/>
            <person name="Parey E."/>
            <person name="Roest Crollius H."/>
            <person name="Montfort J."/>
            <person name="Robinson-Rechavi M."/>
            <person name="Bouchez O."/>
            <person name="Lampietro C."/>
            <person name="Lopez Roques C."/>
            <person name="Donnadieu C."/>
            <person name="Postlethwait J."/>
            <person name="Bobe J."/>
            <person name="Dillon D."/>
            <person name="Chandos A."/>
            <person name="von Hippel F."/>
            <person name="Guiguen Y."/>
        </authorList>
    </citation>
    <scope>NUCLEOTIDE SEQUENCE</scope>
    <source>
        <strain evidence="1">YG-Jan2019</strain>
    </source>
</reference>
<evidence type="ECO:0000313" key="1">
    <source>
        <dbReference type="EMBL" id="KAJ8013672.1"/>
    </source>
</evidence>
<gene>
    <name evidence="1" type="ORF">DPEC_G00032230</name>
</gene>
<dbReference type="Proteomes" id="UP001157502">
    <property type="component" value="Chromosome 3"/>
</dbReference>
<organism evidence="1 2">
    <name type="scientific">Dallia pectoralis</name>
    <name type="common">Alaska blackfish</name>
    <dbReference type="NCBI Taxonomy" id="75939"/>
    <lineage>
        <taxon>Eukaryota</taxon>
        <taxon>Metazoa</taxon>
        <taxon>Chordata</taxon>
        <taxon>Craniata</taxon>
        <taxon>Vertebrata</taxon>
        <taxon>Euteleostomi</taxon>
        <taxon>Actinopterygii</taxon>
        <taxon>Neopterygii</taxon>
        <taxon>Teleostei</taxon>
        <taxon>Protacanthopterygii</taxon>
        <taxon>Esociformes</taxon>
        <taxon>Umbridae</taxon>
        <taxon>Dallia</taxon>
    </lineage>
</organism>
<name>A0ACC2HCT4_DALPE</name>
<proteinExistence type="predicted"/>
<protein>
    <submittedName>
        <fullName evidence="1">Uncharacterized protein</fullName>
    </submittedName>
</protein>
<dbReference type="EMBL" id="CM055730">
    <property type="protein sequence ID" value="KAJ8013672.1"/>
    <property type="molecule type" value="Genomic_DNA"/>
</dbReference>
<evidence type="ECO:0000313" key="2">
    <source>
        <dbReference type="Proteomes" id="UP001157502"/>
    </source>
</evidence>
<keyword evidence="2" id="KW-1185">Reference proteome</keyword>
<sequence>MEEQRFGPGTVYKEWLSNEQISAEETLMLRTFTNFTLHTIGLRRFLERPTEIISTMTFCLLLAILAPMVVQSSLNPVDCNDIYRSGSGQNGVFTIYPAGPTSPVQVFCDMECGAYMGKWTVIQNRQDGSVNFYRKWDEYKKGFGSAAGEYWLGLETMHLLTKTKKYELRVDNGGL</sequence>